<dbReference type="Gene3D" id="2.40.128.520">
    <property type="match status" value="1"/>
</dbReference>
<accession>A0A1L3JHA2</accession>
<dbReference type="Pfam" id="PF09917">
    <property type="entry name" value="DUF2147"/>
    <property type="match status" value="1"/>
</dbReference>
<keyword evidence="1" id="KW-0732">Signal</keyword>
<name>A0A1L3JHA2_9FLAO</name>
<keyword evidence="4" id="KW-1185">Reference proteome</keyword>
<dbReference type="InterPro" id="IPR019223">
    <property type="entry name" value="DUF2147"/>
</dbReference>
<evidence type="ECO:0000313" key="4">
    <source>
        <dbReference type="Proteomes" id="UP000181898"/>
    </source>
</evidence>
<sequence>MKNLRNVIVLITISLFSINSFAQSDVVGEWVLGEQNSVVKIEQQDGFYCGEIMSSDNPKAEIGKLMVKELKQTKDTWKGKVYSPKRKKWYDAEFVPKENLLEVKIKVGFFSKTMEWKRK</sequence>
<dbReference type="PANTHER" id="PTHR36919">
    <property type="entry name" value="BLR1215 PROTEIN"/>
    <property type="match status" value="1"/>
</dbReference>
<feature type="chain" id="PRO_5009854257" description="DUF2147 domain-containing protein" evidence="1">
    <location>
        <begin position="23"/>
        <end position="119"/>
    </location>
</feature>
<gene>
    <name evidence="3" type="ORF">LPB136_03500</name>
</gene>
<reference evidence="3 4" key="1">
    <citation type="submission" date="2016-11" db="EMBL/GenBank/DDBJ databases">
        <title>Tenacibaculum sp. LPB0136, isolated from marine environment.</title>
        <authorList>
            <person name="Kim E."/>
            <person name="Yi H."/>
        </authorList>
    </citation>
    <scope>NUCLEOTIDE SEQUENCE [LARGE SCALE GENOMIC DNA]</scope>
    <source>
        <strain evidence="3 4">LPB0136</strain>
    </source>
</reference>
<feature type="signal peptide" evidence="1">
    <location>
        <begin position="1"/>
        <end position="22"/>
    </location>
</feature>
<evidence type="ECO:0000256" key="1">
    <source>
        <dbReference type="SAM" id="SignalP"/>
    </source>
</evidence>
<feature type="domain" description="DUF2147" evidence="2">
    <location>
        <begin position="28"/>
        <end position="118"/>
    </location>
</feature>
<evidence type="ECO:0000259" key="2">
    <source>
        <dbReference type="Pfam" id="PF09917"/>
    </source>
</evidence>
<dbReference type="RefSeq" id="WP_072554811.1">
    <property type="nucleotide sequence ID" value="NZ_CP018155.1"/>
</dbReference>
<protein>
    <recommendedName>
        <fullName evidence="2">DUF2147 domain-containing protein</fullName>
    </recommendedName>
</protein>
<dbReference type="EMBL" id="CP018155">
    <property type="protein sequence ID" value="APG64484.1"/>
    <property type="molecule type" value="Genomic_DNA"/>
</dbReference>
<dbReference type="OrthoDB" id="1436768at2"/>
<dbReference type="PANTHER" id="PTHR36919:SF2">
    <property type="entry name" value="BLL6627 PROTEIN"/>
    <property type="match status" value="1"/>
</dbReference>
<dbReference type="Proteomes" id="UP000181898">
    <property type="component" value="Chromosome"/>
</dbReference>
<organism evidence="3 4">
    <name type="scientific">Tenacibaculum todarodis</name>
    <dbReference type="NCBI Taxonomy" id="1850252"/>
    <lineage>
        <taxon>Bacteria</taxon>
        <taxon>Pseudomonadati</taxon>
        <taxon>Bacteroidota</taxon>
        <taxon>Flavobacteriia</taxon>
        <taxon>Flavobacteriales</taxon>
        <taxon>Flavobacteriaceae</taxon>
        <taxon>Tenacibaculum</taxon>
    </lineage>
</organism>
<dbReference type="KEGG" id="ten:LPB136_03500"/>
<dbReference type="AlphaFoldDB" id="A0A1L3JHA2"/>
<dbReference type="STRING" id="1850252.LPB136_03500"/>
<proteinExistence type="predicted"/>
<evidence type="ECO:0000313" key="3">
    <source>
        <dbReference type="EMBL" id="APG64484.1"/>
    </source>
</evidence>